<sequence length="487" mass="50015">MSSRRASVVGSGPNGLAAAVVLARAGLEVTVWEAAEDVGGAARSRPLLGPGTSVDLGSAVHPFAVASPVLRSFDLERHGLRWLHSPVVMAHPLDDAPAALLHRSLALTAQGLGRDEGAWLRLHEPVVRRWRGVVDAALGGLAVPRDLVAAGVLGAPGALPAAALARLAWRGRAARALFAGSAAHSVLPLSRPGTSAFGLLFGAAAHTDGWPVPAGGASSLTRALVAELVAHGGVVHVGHPVTALAALPPADVVLLDLAPRAAADLLEPGAAERMRHQVRRFRHGVGVHKVDLLLDGPVPWLDPEVGRAATVHLGGDLDEVGRALAAPHQGTVAGRPFVILSQPSVVDASRAPGGQHVVWAYCHVPHASRAAAAELVEAQLERFAPGTGARVLARRVHGPADLQAQNANLVGGDVVGGSMAGTQLLLRPRPSLHPHRTPQPGVFLCSASTPPGGGVHGMSGYHAATEALHHLGAERPGVRPPDPRSPR</sequence>
<dbReference type="PRINTS" id="PR00419">
    <property type="entry name" value="ADXRDTASE"/>
</dbReference>
<dbReference type="Pfam" id="PF01593">
    <property type="entry name" value="Amino_oxidase"/>
    <property type="match status" value="1"/>
</dbReference>
<evidence type="ECO:0000313" key="5">
    <source>
        <dbReference type="EMBL" id="SDD68921.1"/>
    </source>
</evidence>
<evidence type="ECO:0000313" key="6">
    <source>
        <dbReference type="Proteomes" id="UP000198546"/>
    </source>
</evidence>
<accession>A0A1G6WSY0</accession>
<reference evidence="5 6" key="1">
    <citation type="submission" date="2016-10" db="EMBL/GenBank/DDBJ databases">
        <authorList>
            <person name="de Groot N.N."/>
        </authorList>
    </citation>
    <scope>NUCLEOTIDE SEQUENCE [LARGE SCALE GENOMIC DNA]</scope>
    <source>
        <strain evidence="5 6">MON 2.2</strain>
    </source>
</reference>
<dbReference type="Proteomes" id="UP000198546">
    <property type="component" value="Chromosome i"/>
</dbReference>
<dbReference type="AlphaFoldDB" id="A0A1G6WSY0"/>
<dbReference type="InterPro" id="IPR002937">
    <property type="entry name" value="Amino_oxidase"/>
</dbReference>
<name>A0A1G6WSY0_9ACTN</name>
<comment type="function">
    <text evidence="1">Probable oxidoreductase that may play a role as regulator of mitochondrial function.</text>
</comment>
<dbReference type="STRING" id="675864.SAMN04489747_1521"/>
<dbReference type="EMBL" id="LT629688">
    <property type="protein sequence ID" value="SDD68921.1"/>
    <property type="molecule type" value="Genomic_DNA"/>
</dbReference>
<organism evidence="5 6">
    <name type="scientific">Auraticoccus monumenti</name>
    <dbReference type="NCBI Taxonomy" id="675864"/>
    <lineage>
        <taxon>Bacteria</taxon>
        <taxon>Bacillati</taxon>
        <taxon>Actinomycetota</taxon>
        <taxon>Actinomycetes</taxon>
        <taxon>Propionibacteriales</taxon>
        <taxon>Propionibacteriaceae</taxon>
        <taxon>Auraticoccus</taxon>
    </lineage>
</organism>
<proteinExistence type="predicted"/>
<comment type="subunit">
    <text evidence="2">Interacts with COX5B; this interaction may contribute to localize PYROXD2 to the inner face of the inner mitochondrial membrane.</text>
</comment>
<dbReference type="SUPFAM" id="SSF51905">
    <property type="entry name" value="FAD/NAD(P)-binding domain"/>
    <property type="match status" value="1"/>
</dbReference>
<evidence type="ECO:0000256" key="3">
    <source>
        <dbReference type="ARBA" id="ARBA00040298"/>
    </source>
</evidence>
<feature type="domain" description="Amine oxidase" evidence="4">
    <location>
        <begin position="199"/>
        <end position="467"/>
    </location>
</feature>
<gene>
    <name evidence="5" type="ORF">SAMN04489747_1521</name>
</gene>
<dbReference type="OrthoDB" id="833207at2"/>
<evidence type="ECO:0000259" key="4">
    <source>
        <dbReference type="Pfam" id="PF01593"/>
    </source>
</evidence>
<evidence type="ECO:0000256" key="1">
    <source>
        <dbReference type="ARBA" id="ARBA00037217"/>
    </source>
</evidence>
<dbReference type="Gene3D" id="3.50.50.60">
    <property type="entry name" value="FAD/NAD(P)-binding domain"/>
    <property type="match status" value="1"/>
</dbReference>
<dbReference type="RefSeq" id="WP_090592080.1">
    <property type="nucleotide sequence ID" value="NZ_LT629688.1"/>
</dbReference>
<dbReference type="InterPro" id="IPR036188">
    <property type="entry name" value="FAD/NAD-bd_sf"/>
</dbReference>
<dbReference type="PANTHER" id="PTHR10668:SF105">
    <property type="entry name" value="DEHYDROGENASE-RELATED"/>
    <property type="match status" value="1"/>
</dbReference>
<dbReference type="PANTHER" id="PTHR10668">
    <property type="entry name" value="PHYTOENE DEHYDROGENASE"/>
    <property type="match status" value="1"/>
</dbReference>
<evidence type="ECO:0000256" key="2">
    <source>
        <dbReference type="ARBA" id="ARBA00038825"/>
    </source>
</evidence>
<dbReference type="Pfam" id="PF13450">
    <property type="entry name" value="NAD_binding_8"/>
    <property type="match status" value="1"/>
</dbReference>
<keyword evidence="6" id="KW-1185">Reference proteome</keyword>
<dbReference type="GO" id="GO:0016491">
    <property type="term" value="F:oxidoreductase activity"/>
    <property type="evidence" value="ECO:0007669"/>
    <property type="project" value="InterPro"/>
</dbReference>
<protein>
    <recommendedName>
        <fullName evidence="3">Pyridine nucleotide-disulfide oxidoreductase domain-containing protein 2</fullName>
    </recommendedName>
</protein>